<name>A0A9D2SCX7_9FIRM</name>
<evidence type="ECO:0000313" key="2">
    <source>
        <dbReference type="EMBL" id="HJB90022.1"/>
    </source>
</evidence>
<feature type="non-terminal residue" evidence="2">
    <location>
        <position position="1"/>
    </location>
</feature>
<evidence type="ECO:0000259" key="1">
    <source>
        <dbReference type="Pfam" id="PF09643"/>
    </source>
</evidence>
<dbReference type="Proteomes" id="UP000886883">
    <property type="component" value="Unassembled WGS sequence"/>
</dbReference>
<dbReference type="InterPro" id="IPR019096">
    <property type="entry name" value="YopX_protein"/>
</dbReference>
<dbReference type="Gene3D" id="2.30.30.290">
    <property type="entry name" value="YopX-like domains"/>
    <property type="match status" value="1"/>
</dbReference>
<dbReference type="AlphaFoldDB" id="A0A9D2SCX7"/>
<reference evidence="2" key="2">
    <citation type="submission" date="2021-04" db="EMBL/GenBank/DDBJ databases">
        <authorList>
            <person name="Gilroy R."/>
        </authorList>
    </citation>
    <scope>NUCLEOTIDE SEQUENCE</scope>
    <source>
        <strain evidence="2">USAMLcec3-2134</strain>
    </source>
</reference>
<organism evidence="2 3">
    <name type="scientific">Candidatus Eisenbergiella merdigallinarum</name>
    <dbReference type="NCBI Taxonomy" id="2838552"/>
    <lineage>
        <taxon>Bacteria</taxon>
        <taxon>Bacillati</taxon>
        <taxon>Bacillota</taxon>
        <taxon>Clostridia</taxon>
        <taxon>Lachnospirales</taxon>
        <taxon>Lachnospiraceae</taxon>
        <taxon>Eisenbergiella</taxon>
    </lineage>
</organism>
<feature type="domain" description="YopX protein" evidence="1">
    <location>
        <begin position="17"/>
        <end position="104"/>
    </location>
</feature>
<dbReference type="Pfam" id="PF09643">
    <property type="entry name" value="YopX"/>
    <property type="match status" value="1"/>
</dbReference>
<evidence type="ECO:0000313" key="3">
    <source>
        <dbReference type="Proteomes" id="UP000886883"/>
    </source>
</evidence>
<dbReference type="EMBL" id="DWXE01000004">
    <property type="protein sequence ID" value="HJB90022.1"/>
    <property type="molecule type" value="Genomic_DNA"/>
</dbReference>
<comment type="caution">
    <text evidence="2">The sequence shown here is derived from an EMBL/GenBank/DDBJ whole genome shotgun (WGS) entry which is preliminary data.</text>
</comment>
<dbReference type="InterPro" id="IPR023385">
    <property type="entry name" value="YopX-like_C"/>
</dbReference>
<sequence length="110" mass="12886">KRMYVFPAGGLDSADRYEVYPETLCQYTGLKDKNGKRIWENDIVQHVQRRAQRGVNLRVSWHTFKASWVLSKKGWMYNHFFEEGVGPEDVEVIGNFFDNPELLEDSDLTD</sequence>
<proteinExistence type="predicted"/>
<protein>
    <submittedName>
        <fullName evidence="2">YopX family protein</fullName>
    </submittedName>
</protein>
<dbReference type="NCBIfam" id="TIGR01671">
    <property type="entry name" value="phage_TIGR01671"/>
    <property type="match status" value="1"/>
</dbReference>
<gene>
    <name evidence="2" type="ORF">H9763_00955</name>
</gene>
<dbReference type="InterPro" id="IPR010024">
    <property type="entry name" value="CHP16711"/>
</dbReference>
<reference evidence="2" key="1">
    <citation type="journal article" date="2021" name="PeerJ">
        <title>Extensive microbial diversity within the chicken gut microbiome revealed by metagenomics and culture.</title>
        <authorList>
            <person name="Gilroy R."/>
            <person name="Ravi A."/>
            <person name="Getino M."/>
            <person name="Pursley I."/>
            <person name="Horton D.L."/>
            <person name="Alikhan N.F."/>
            <person name="Baker D."/>
            <person name="Gharbi K."/>
            <person name="Hall N."/>
            <person name="Watson M."/>
            <person name="Adriaenssens E.M."/>
            <person name="Foster-Nyarko E."/>
            <person name="Jarju S."/>
            <person name="Secka A."/>
            <person name="Antonio M."/>
            <person name="Oren A."/>
            <person name="Chaudhuri R.R."/>
            <person name="La Ragione R."/>
            <person name="Hildebrand F."/>
            <person name="Pallen M.J."/>
        </authorList>
    </citation>
    <scope>NUCLEOTIDE SEQUENCE</scope>
    <source>
        <strain evidence="2">USAMLcec3-2134</strain>
    </source>
</reference>
<dbReference type="SUPFAM" id="SSF159006">
    <property type="entry name" value="YopX-like"/>
    <property type="match status" value="1"/>
</dbReference>
<accession>A0A9D2SCX7</accession>